<keyword evidence="2" id="KW-1185">Reference proteome</keyword>
<gene>
    <name evidence="1" type="ORF">NCS57_00806400</name>
</gene>
<comment type="caution">
    <text evidence="1">The sequence shown here is derived from an EMBL/GenBank/DDBJ whole genome shotgun (WGS) entry which is preliminary data.</text>
</comment>
<proteinExistence type="predicted"/>
<evidence type="ECO:0000313" key="1">
    <source>
        <dbReference type="EMBL" id="KAI8665837.1"/>
    </source>
</evidence>
<organism evidence="1 2">
    <name type="scientific">Fusarium keratoplasticum</name>
    <dbReference type="NCBI Taxonomy" id="1328300"/>
    <lineage>
        <taxon>Eukaryota</taxon>
        <taxon>Fungi</taxon>
        <taxon>Dikarya</taxon>
        <taxon>Ascomycota</taxon>
        <taxon>Pezizomycotina</taxon>
        <taxon>Sordariomycetes</taxon>
        <taxon>Hypocreomycetidae</taxon>
        <taxon>Hypocreales</taxon>
        <taxon>Nectriaceae</taxon>
        <taxon>Fusarium</taxon>
        <taxon>Fusarium solani species complex</taxon>
    </lineage>
</organism>
<evidence type="ECO:0000313" key="2">
    <source>
        <dbReference type="Proteomes" id="UP001065298"/>
    </source>
</evidence>
<sequence length="1020" mass="111907">MRALALLSGLSFYPSRAFPSPVDVSHVSPRQIDTGSFLNPSSLFKPTFRYWLPDASVDAKILANDIKQSAAIGSGGVELVGFYEYGGELGVMPAGANWSTYGFGTPAYRHLFKTALQTHLQEGNLMDFILGPNQGQGVPADATNPGLQWDMIPYTAEVPQNGSFEGILPGWADGTLVSLVTASVSSTRNASAQVVGTAGASNITYQEYTLMADSLKRHLQGFDENTGHFKISLPRASTGTHYRIFAFYERLSGYRNLHFESSRHETIFDNGSYAVDHFDRAGAQVVIDFWQQHMLVDGIPELLHKAGRYAWEDSLELPSNVTWSRTLASRFEKLFGYQLELYMPLITFKQNNLAVQGDSPGSFHCILDTPDQGQGYVNDYRAALVDGYREYLETLGQWVRQALGLQLSVQPAYGMPMDMQAVIPYVDVPECESLSFVDSVDSYRQFTGPAHLSGKRIISNEMGAVRGLAFSLHIPDLLFSINRALVGGVNRVVIHGQTYSGSYFGTTWPGYTPFRYLFSDPWSAKLPSWEHTLQSVLGYIGRAQYIQQQGVAKTDVAIYNKQSATAFATVYDQADLLKKGWSYSYLSPDNLLGPHATVQDGVLAPDGPAWKALVVPSSQNITCAALETLSLFARRGLPILLAGGLPGEYATGSKGHHADFTSQLQSLVRTENVHQVKAGRVANKLSSLNIRPNVGADVNGTLYTTWREDKTSRYAMLYADLDPLRGSIAVKSSAKPYFLDPWTGETFPVAVYQRDNDYTTIPISLSGNQTLFLAFGDASEQRGSIPPVHINTTSASLVAAKVDDDDEDVFVVSFKQSKDVSKVVLSNGTDYGVNTANIPEPFQLVDWNLTVEHWEAPDNFSDLAGTFKYNTSHQLGTPTSWTEIPALVNTSGIGFYSTSFEWPPLTELNYSLGAYLHIPNVKDAVIVSINEVSLPPLDPAHAHIDITEHLVNGHNLVQVLVPTTMWNYVRSVIGNLSTAGSRPLPVTLQKHMGVPISERVATGLLSPVTIIPTVSMKLHF</sequence>
<dbReference type="EMBL" id="CM046508">
    <property type="protein sequence ID" value="KAI8665837.1"/>
    <property type="molecule type" value="Genomic_DNA"/>
</dbReference>
<protein>
    <submittedName>
        <fullName evidence="1">Uncharacterized protein</fullName>
    </submittedName>
</protein>
<dbReference type="Proteomes" id="UP001065298">
    <property type="component" value="Chromosome 6"/>
</dbReference>
<name>A0ACC0QTE5_9HYPO</name>
<reference evidence="1" key="1">
    <citation type="submission" date="2022-06" db="EMBL/GenBank/DDBJ databases">
        <title>Fusarium solani species complex genomes reveal bases of compartmentalisation and animal pathogenesis.</title>
        <authorList>
            <person name="Tsai I.J."/>
        </authorList>
    </citation>
    <scope>NUCLEOTIDE SEQUENCE</scope>
    <source>
        <strain evidence="1">Fu6.1</strain>
    </source>
</reference>
<accession>A0ACC0QTE5</accession>